<dbReference type="RefSeq" id="WP_311758010.1">
    <property type="nucleotide sequence ID" value="NZ_JAVRQI010000002.1"/>
</dbReference>
<feature type="domain" description="Glycine zipper 2TM" evidence="5">
    <location>
        <begin position="68"/>
        <end position="108"/>
    </location>
</feature>
<keyword evidence="7" id="KW-1185">Reference proteome</keyword>
<comment type="similarity">
    <text evidence="2">Belongs to the rickettsiale 17 kDa surface antigen family.</text>
</comment>
<comment type="subcellular location">
    <subcellularLocation>
        <location evidence="1">Cell outer membrane</location>
        <topology evidence="1">Lipid-anchor</topology>
    </subcellularLocation>
</comment>
<accession>A0ABU3E9K5</accession>
<evidence type="ECO:0000256" key="4">
    <source>
        <dbReference type="ARBA" id="ARBA00023288"/>
    </source>
</evidence>
<evidence type="ECO:0000259" key="5">
    <source>
        <dbReference type="Pfam" id="PF05433"/>
    </source>
</evidence>
<sequence length="109" mass="10642">MAGLIDTDRAKAEFGRATVAECGRASMKRDRQEIELIKAVIISLGAVLALAACNPTPQQQAAMRCGASTAGGAAVGAGLGSAIGGGKGRDIAMAAGALGGGAMGHRMGC</sequence>
<reference evidence="7" key="1">
    <citation type="submission" date="2023-07" db="EMBL/GenBank/DDBJ databases">
        <title>Characterization of two Paracoccaceae strains isolated from Phycosphere and proposal of Xinfangfangia lacusdiani sp. nov.</title>
        <authorList>
            <person name="Deng Y."/>
            <person name="Zhang Y.Q."/>
        </authorList>
    </citation>
    <scope>NUCLEOTIDE SEQUENCE [LARGE SCALE GENOMIC DNA]</scope>
    <source>
        <strain evidence="7">CPCC 101403</strain>
    </source>
</reference>
<protein>
    <recommendedName>
        <fullName evidence="3">17 kDa surface antigen</fullName>
    </recommendedName>
</protein>
<dbReference type="InterPro" id="IPR008816">
    <property type="entry name" value="Gly_zipper_2TM_dom"/>
</dbReference>
<name>A0ABU3E9K5_9RHOB</name>
<evidence type="ECO:0000256" key="3">
    <source>
        <dbReference type="ARBA" id="ARBA00015281"/>
    </source>
</evidence>
<dbReference type="Pfam" id="PF05433">
    <property type="entry name" value="Rick_17kDa_Anti"/>
    <property type="match status" value="1"/>
</dbReference>
<organism evidence="6 7">
    <name type="scientific">Paracoccus broussonetiae</name>
    <dbReference type="NCBI Taxonomy" id="3075834"/>
    <lineage>
        <taxon>Bacteria</taxon>
        <taxon>Pseudomonadati</taxon>
        <taxon>Pseudomonadota</taxon>
        <taxon>Alphaproteobacteria</taxon>
        <taxon>Rhodobacterales</taxon>
        <taxon>Paracoccaceae</taxon>
        <taxon>Paracoccus</taxon>
    </lineage>
</organism>
<evidence type="ECO:0000313" key="6">
    <source>
        <dbReference type="EMBL" id="MDT1060904.1"/>
    </source>
</evidence>
<dbReference type="Proteomes" id="UP001251085">
    <property type="component" value="Unassembled WGS sequence"/>
</dbReference>
<evidence type="ECO:0000256" key="2">
    <source>
        <dbReference type="ARBA" id="ARBA00008681"/>
    </source>
</evidence>
<comment type="caution">
    <text evidence="6">The sequence shown here is derived from an EMBL/GenBank/DDBJ whole genome shotgun (WGS) entry which is preliminary data.</text>
</comment>
<evidence type="ECO:0000256" key="1">
    <source>
        <dbReference type="ARBA" id="ARBA00004459"/>
    </source>
</evidence>
<gene>
    <name evidence="6" type="ORF">RM190_03475</name>
</gene>
<keyword evidence="4" id="KW-0449">Lipoprotein</keyword>
<proteinExistence type="inferred from homology"/>
<evidence type="ECO:0000313" key="7">
    <source>
        <dbReference type="Proteomes" id="UP001251085"/>
    </source>
</evidence>
<dbReference type="EMBL" id="JAVRQI010000002">
    <property type="protein sequence ID" value="MDT1060904.1"/>
    <property type="molecule type" value="Genomic_DNA"/>
</dbReference>